<feature type="region of interest" description="Disordered" evidence="8">
    <location>
        <begin position="547"/>
        <end position="568"/>
    </location>
</feature>
<dbReference type="SUPFAM" id="SSF82861">
    <property type="entry name" value="Mechanosensitive channel protein MscS (YggB), transmembrane region"/>
    <property type="match status" value="1"/>
</dbReference>
<dbReference type="Pfam" id="PF00924">
    <property type="entry name" value="MS_channel_2nd"/>
    <property type="match status" value="1"/>
</dbReference>
<keyword evidence="7" id="KW-0175">Coiled coil</keyword>
<dbReference type="InterPro" id="IPR049142">
    <property type="entry name" value="MS_channel_1st"/>
</dbReference>
<dbReference type="GO" id="GO:0005886">
    <property type="term" value="C:plasma membrane"/>
    <property type="evidence" value="ECO:0007669"/>
    <property type="project" value="UniProtKB-SubCell"/>
</dbReference>
<dbReference type="PANTHER" id="PTHR30460">
    <property type="entry name" value="MODERATE CONDUCTANCE MECHANOSENSITIVE CHANNEL YBIO"/>
    <property type="match status" value="1"/>
</dbReference>
<evidence type="ECO:0000256" key="2">
    <source>
        <dbReference type="ARBA" id="ARBA00008017"/>
    </source>
</evidence>
<feature type="transmembrane region" description="Helical" evidence="9">
    <location>
        <begin position="328"/>
        <end position="352"/>
    </location>
</feature>
<keyword evidence="4 9" id="KW-0812">Transmembrane</keyword>
<feature type="compositionally biased region" description="Polar residues" evidence="8">
    <location>
        <begin position="550"/>
        <end position="568"/>
    </location>
</feature>
<evidence type="ECO:0000256" key="10">
    <source>
        <dbReference type="SAM" id="SignalP"/>
    </source>
</evidence>
<dbReference type="InterPro" id="IPR013783">
    <property type="entry name" value="Ig-like_fold"/>
</dbReference>
<feature type="transmembrane region" description="Helical" evidence="9">
    <location>
        <begin position="358"/>
        <end position="381"/>
    </location>
</feature>
<dbReference type="SUPFAM" id="SSF50182">
    <property type="entry name" value="Sm-like ribonucleoproteins"/>
    <property type="match status" value="1"/>
</dbReference>
<gene>
    <name evidence="14" type="ordered locus">Nwat_2493</name>
</gene>
<evidence type="ECO:0000256" key="7">
    <source>
        <dbReference type="SAM" id="Coils"/>
    </source>
</evidence>
<keyword evidence="6 9" id="KW-0472">Membrane</keyword>
<dbReference type="Proteomes" id="UP000000393">
    <property type="component" value="Chromosome"/>
</dbReference>
<keyword evidence="15" id="KW-1185">Reference proteome</keyword>
<evidence type="ECO:0000256" key="3">
    <source>
        <dbReference type="ARBA" id="ARBA00022475"/>
    </source>
</evidence>
<dbReference type="HOGENOM" id="CLU_483809_0_0_6"/>
<evidence type="ECO:0000256" key="6">
    <source>
        <dbReference type="ARBA" id="ARBA00023136"/>
    </source>
</evidence>
<dbReference type="SUPFAM" id="SSF82689">
    <property type="entry name" value="Mechanosensitive channel protein MscS (YggB), C-terminal domain"/>
    <property type="match status" value="1"/>
</dbReference>
<evidence type="ECO:0000256" key="4">
    <source>
        <dbReference type="ARBA" id="ARBA00022692"/>
    </source>
</evidence>
<keyword evidence="3" id="KW-1003">Cell membrane</keyword>
<keyword evidence="5 9" id="KW-1133">Transmembrane helix</keyword>
<dbReference type="InterPro" id="IPR011014">
    <property type="entry name" value="MscS_channel_TM-2"/>
</dbReference>
<protein>
    <submittedName>
        <fullName evidence="14">MscS Mechanosensitive ion channel</fullName>
    </submittedName>
</protein>
<dbReference type="InterPro" id="IPR011066">
    <property type="entry name" value="MscS_channel_C_sf"/>
</dbReference>
<comment type="similarity">
    <text evidence="2">Belongs to the MscS (TC 1.A.23) family.</text>
</comment>
<evidence type="ECO:0000313" key="15">
    <source>
        <dbReference type="Proteomes" id="UP000000393"/>
    </source>
</evidence>
<feature type="chain" id="PRO_5003116763" evidence="10">
    <location>
        <begin position="22"/>
        <end position="568"/>
    </location>
</feature>
<accession>D8K9T2</accession>
<feature type="signal peptide" evidence="10">
    <location>
        <begin position="1"/>
        <end position="21"/>
    </location>
</feature>
<dbReference type="AlphaFoldDB" id="D8K9T2"/>
<dbReference type="eggNOG" id="COG0668">
    <property type="taxonomic scope" value="Bacteria"/>
</dbReference>
<dbReference type="InterPro" id="IPR010920">
    <property type="entry name" value="LSM_dom_sf"/>
</dbReference>
<feature type="compositionally biased region" description="Polar residues" evidence="8">
    <location>
        <begin position="27"/>
        <end position="40"/>
    </location>
</feature>
<comment type="subcellular location">
    <subcellularLocation>
        <location evidence="1">Cell membrane</location>
        <topology evidence="1">Multi-pass membrane protein</topology>
    </subcellularLocation>
</comment>
<dbReference type="Gene3D" id="1.10.287.1260">
    <property type="match status" value="1"/>
</dbReference>
<reference evidence="14 15" key="1">
    <citation type="submission" date="2010-06" db="EMBL/GenBank/DDBJ databases">
        <title>Complete sequence of chromosome of Nitrosococcus watsoni C-113.</title>
        <authorList>
            <consortium name="US DOE Joint Genome Institute"/>
            <person name="Lucas S."/>
            <person name="Copeland A."/>
            <person name="Lapidus A."/>
            <person name="Cheng J.-F."/>
            <person name="Bruce D."/>
            <person name="Goodwin L."/>
            <person name="Pitluck S."/>
            <person name="Malfatti S.A."/>
            <person name="Chain P.S.G."/>
            <person name="Land M."/>
            <person name="Hauser L."/>
            <person name="Kyrpides N."/>
            <person name="Ivanova N."/>
            <person name="Cambell M.A."/>
            <person name="Heidelberg J.F."/>
            <person name="Klotz M.G."/>
            <person name="Woyke T."/>
        </authorList>
    </citation>
    <scope>NUCLEOTIDE SEQUENCE [LARGE SCALE GENOMIC DNA]</scope>
    <source>
        <strain evidence="14 15">C-113</strain>
    </source>
</reference>
<feature type="transmembrane region" description="Helical" evidence="9">
    <location>
        <begin position="289"/>
        <end position="307"/>
    </location>
</feature>
<dbReference type="InterPro" id="IPR023408">
    <property type="entry name" value="MscS_beta-dom_sf"/>
</dbReference>
<feature type="region of interest" description="Disordered" evidence="8">
    <location>
        <begin position="27"/>
        <end position="48"/>
    </location>
</feature>
<proteinExistence type="inferred from homology"/>
<evidence type="ECO:0000259" key="12">
    <source>
        <dbReference type="Pfam" id="PF21082"/>
    </source>
</evidence>
<dbReference type="InterPro" id="IPR045276">
    <property type="entry name" value="YbiO_bact"/>
</dbReference>
<dbReference type="Gene3D" id="2.30.30.60">
    <property type="match status" value="1"/>
</dbReference>
<feature type="coiled-coil region" evidence="7">
    <location>
        <begin position="134"/>
        <end position="276"/>
    </location>
</feature>
<evidence type="ECO:0000259" key="11">
    <source>
        <dbReference type="Pfam" id="PF00924"/>
    </source>
</evidence>
<feature type="domain" description="Mechanosensitive ion channel MscS C-terminal" evidence="12">
    <location>
        <begin position="450"/>
        <end position="536"/>
    </location>
</feature>
<dbReference type="Pfam" id="PF21082">
    <property type="entry name" value="MS_channel_3rd"/>
    <property type="match status" value="1"/>
</dbReference>
<sequence>MENWRLLLFFLAIVTSGNTHAEETLTPQETTTKDSASPTITAVKPNPVPGAQQRQWIKLIGEGFSANSKVMLRLGERIFPIPSERTRFTNGQALEIYVNVSTGPATWQAQVSNPEGQKSKPISFEVKPPAAIASQQQAAEKQERTAEVEALEKKAEQTNGKIDQAKETAEKAKLEAVKASAEKAAVQQQVEKTAQAARTAQQQLEAAKAQATGNPAGQKKVQKLAEEAEKREQAATAEKNKLAAIEAKEQAAKEKATVTETKIEKLQQEFAELRKQRATKRTFLEQATTAVWISLAGFIIWFIKRLAVNKFESITVKKEEVREGSTRLRTLVLLLNWLGTILIVLTVGYLILDEFGINMAPILASVGIAGLALGFGGQYLIRDIISGIFILIEGQYNINDIVQIGEFSGVVETVNLRHTQLRDLNGRAIYIPNGEIKAVINFTKGYGQMVLDISVAYKENIDHVMEVMTKVVEEMQQAPTCARSIKGFEMFGVEDFGESAVTIRCRFKTRAGKQWEIAREYRRRLKNRFDDLGIEIPFPHRTLNWEKPPQNCQTEECEPTTRSASAPS</sequence>
<feature type="domain" description="Mechanosensitive ion channel MscS" evidence="11">
    <location>
        <begin position="380"/>
        <end position="444"/>
    </location>
</feature>
<evidence type="ECO:0000313" key="14">
    <source>
        <dbReference type="EMBL" id="ADJ29290.1"/>
    </source>
</evidence>
<dbReference type="InterPro" id="IPR049278">
    <property type="entry name" value="MS_channel_C"/>
</dbReference>
<keyword evidence="10" id="KW-0732">Signal</keyword>
<dbReference type="Pfam" id="PF21088">
    <property type="entry name" value="MS_channel_1st"/>
    <property type="match status" value="1"/>
</dbReference>
<dbReference type="InterPro" id="IPR006685">
    <property type="entry name" value="MscS_channel_2nd"/>
</dbReference>
<dbReference type="OrthoDB" id="6500477at2"/>
<dbReference type="KEGG" id="nwa:Nwat_2493"/>
<evidence type="ECO:0000256" key="1">
    <source>
        <dbReference type="ARBA" id="ARBA00004651"/>
    </source>
</evidence>
<dbReference type="EMBL" id="CP002086">
    <property type="protein sequence ID" value="ADJ29290.1"/>
    <property type="molecule type" value="Genomic_DNA"/>
</dbReference>
<organism evidence="14 15">
    <name type="scientific">Nitrosococcus watsoni (strain C-113)</name>
    <dbReference type="NCBI Taxonomy" id="105559"/>
    <lineage>
        <taxon>Bacteria</taxon>
        <taxon>Pseudomonadati</taxon>
        <taxon>Pseudomonadota</taxon>
        <taxon>Gammaproteobacteria</taxon>
        <taxon>Chromatiales</taxon>
        <taxon>Chromatiaceae</taxon>
        <taxon>Nitrosococcus</taxon>
    </lineage>
</organism>
<dbReference type="Gene3D" id="3.30.70.100">
    <property type="match status" value="1"/>
</dbReference>
<dbReference type="FunFam" id="2.30.30.60:FF:000001">
    <property type="entry name" value="MscS Mechanosensitive ion channel"/>
    <property type="match status" value="1"/>
</dbReference>
<dbReference type="eggNOG" id="COG3064">
    <property type="taxonomic scope" value="Bacteria"/>
</dbReference>
<evidence type="ECO:0000256" key="5">
    <source>
        <dbReference type="ARBA" id="ARBA00022989"/>
    </source>
</evidence>
<dbReference type="RefSeq" id="WP_013221359.1">
    <property type="nucleotide sequence ID" value="NC_014315.1"/>
</dbReference>
<evidence type="ECO:0000256" key="9">
    <source>
        <dbReference type="SAM" id="Phobius"/>
    </source>
</evidence>
<feature type="domain" description="Mechanosensitive ion channel transmembrane helices 2/3" evidence="13">
    <location>
        <begin position="340"/>
        <end position="378"/>
    </location>
</feature>
<dbReference type="STRING" id="105559.Nwat_2493"/>
<name>D8K9T2_NITWC</name>
<dbReference type="Gene3D" id="2.60.40.10">
    <property type="entry name" value="Immunoglobulins"/>
    <property type="match status" value="1"/>
</dbReference>
<dbReference type="GO" id="GO:0008381">
    <property type="term" value="F:mechanosensitive monoatomic ion channel activity"/>
    <property type="evidence" value="ECO:0007669"/>
    <property type="project" value="InterPro"/>
</dbReference>
<dbReference type="PANTHER" id="PTHR30460:SF0">
    <property type="entry name" value="MODERATE CONDUCTANCE MECHANOSENSITIVE CHANNEL YBIO"/>
    <property type="match status" value="1"/>
</dbReference>
<evidence type="ECO:0000259" key="13">
    <source>
        <dbReference type="Pfam" id="PF21088"/>
    </source>
</evidence>
<evidence type="ECO:0000256" key="8">
    <source>
        <dbReference type="SAM" id="MobiDB-lite"/>
    </source>
</evidence>